<accession>A0ABT3ZRG2</accession>
<evidence type="ECO:0000256" key="1">
    <source>
        <dbReference type="SAM" id="MobiDB-lite"/>
    </source>
</evidence>
<reference evidence="2" key="1">
    <citation type="submission" date="2022-11" db="EMBL/GenBank/DDBJ databases">
        <title>Robbsia betulipollinis sp. nov., isolated from pollen of birch (Betula pendula).</title>
        <authorList>
            <person name="Shi H."/>
            <person name="Ambika Manirajan B."/>
            <person name="Ratering S."/>
            <person name="Geissler-Plaum R."/>
            <person name="Schnell S."/>
        </authorList>
    </citation>
    <scope>NUCLEOTIDE SEQUENCE</scope>
    <source>
        <strain evidence="2">Bb-Pol-6</strain>
    </source>
</reference>
<feature type="compositionally biased region" description="Polar residues" evidence="1">
    <location>
        <begin position="20"/>
        <end position="29"/>
    </location>
</feature>
<name>A0ABT3ZRG2_9BURK</name>
<comment type="caution">
    <text evidence="2">The sequence shown here is derived from an EMBL/GenBank/DDBJ whole genome shotgun (WGS) entry which is preliminary data.</text>
</comment>
<keyword evidence="3" id="KW-1185">Reference proteome</keyword>
<sequence length="143" mass="15971">MTRHDRTAPETGHRARFRQRGSTGSAKNTWISGVPLPKSLIREAKCAIRHPDFATSRADFATSPFGRLSLVRLSLSLSNSLKRKKKNTGKESESTRNAVPRVIPVLPSIREAAYFLGHELSANSWHNSWHLMAPVFFGINHLA</sequence>
<dbReference type="EMBL" id="JAPMXC010000010">
    <property type="protein sequence ID" value="MCY0389126.1"/>
    <property type="molecule type" value="Genomic_DNA"/>
</dbReference>
<proteinExistence type="predicted"/>
<dbReference type="RefSeq" id="WP_267849023.1">
    <property type="nucleotide sequence ID" value="NZ_JAPMXC010000010.1"/>
</dbReference>
<gene>
    <name evidence="2" type="ORF">OVY01_18420</name>
</gene>
<protein>
    <submittedName>
        <fullName evidence="2">Uncharacterized protein</fullName>
    </submittedName>
</protein>
<organism evidence="2 3">
    <name type="scientific">Robbsia betulipollinis</name>
    <dbReference type="NCBI Taxonomy" id="2981849"/>
    <lineage>
        <taxon>Bacteria</taxon>
        <taxon>Pseudomonadati</taxon>
        <taxon>Pseudomonadota</taxon>
        <taxon>Betaproteobacteria</taxon>
        <taxon>Burkholderiales</taxon>
        <taxon>Burkholderiaceae</taxon>
        <taxon>Robbsia</taxon>
    </lineage>
</organism>
<feature type="region of interest" description="Disordered" evidence="1">
    <location>
        <begin position="1"/>
        <end position="29"/>
    </location>
</feature>
<evidence type="ECO:0000313" key="3">
    <source>
        <dbReference type="Proteomes" id="UP001082899"/>
    </source>
</evidence>
<feature type="compositionally biased region" description="Basic and acidic residues" evidence="1">
    <location>
        <begin position="1"/>
        <end position="13"/>
    </location>
</feature>
<dbReference type="Proteomes" id="UP001082899">
    <property type="component" value="Unassembled WGS sequence"/>
</dbReference>
<evidence type="ECO:0000313" key="2">
    <source>
        <dbReference type="EMBL" id="MCY0389126.1"/>
    </source>
</evidence>